<proteinExistence type="predicted"/>
<organism evidence="2 3">
    <name type="scientific">Pseudokineococcus basanitobsidens</name>
    <dbReference type="NCBI Taxonomy" id="1926649"/>
    <lineage>
        <taxon>Bacteria</taxon>
        <taxon>Bacillati</taxon>
        <taxon>Actinomycetota</taxon>
        <taxon>Actinomycetes</taxon>
        <taxon>Kineosporiales</taxon>
        <taxon>Kineosporiaceae</taxon>
        <taxon>Pseudokineococcus</taxon>
    </lineage>
</organism>
<dbReference type="EMBL" id="JBBIAA010000013">
    <property type="protein sequence ID" value="MEJ5945890.1"/>
    <property type="molecule type" value="Genomic_DNA"/>
</dbReference>
<gene>
    <name evidence="2" type="ORF">WDZ17_11365</name>
</gene>
<evidence type="ECO:0000256" key="1">
    <source>
        <dbReference type="SAM" id="Phobius"/>
    </source>
</evidence>
<feature type="transmembrane region" description="Helical" evidence="1">
    <location>
        <begin position="130"/>
        <end position="152"/>
    </location>
</feature>
<comment type="caution">
    <text evidence="2">The sequence shown here is derived from an EMBL/GenBank/DDBJ whole genome shotgun (WGS) entry which is preliminary data.</text>
</comment>
<keyword evidence="1" id="KW-0812">Transmembrane</keyword>
<protein>
    <submittedName>
        <fullName evidence="2">Uncharacterized protein</fullName>
    </submittedName>
</protein>
<feature type="transmembrane region" description="Helical" evidence="1">
    <location>
        <begin position="60"/>
        <end position="79"/>
    </location>
</feature>
<reference evidence="2 3" key="1">
    <citation type="journal article" date="2017" name="Int. J. Syst. Evol. Microbiol.">
        <title>Pseudokineococcus basanitobsidens sp. nov., isolated from volcanic rock.</title>
        <authorList>
            <person name="Lee D.W."/>
            <person name="Park M.Y."/>
            <person name="Kim J.J."/>
            <person name="Kim B.S."/>
        </authorList>
    </citation>
    <scope>NUCLEOTIDE SEQUENCE [LARGE SCALE GENOMIC DNA]</scope>
    <source>
        <strain evidence="2 3">DSM 103726</strain>
    </source>
</reference>
<feature type="transmembrane region" description="Helical" evidence="1">
    <location>
        <begin position="159"/>
        <end position="179"/>
    </location>
</feature>
<dbReference type="RefSeq" id="WP_339575275.1">
    <property type="nucleotide sequence ID" value="NZ_JBBIAA010000013.1"/>
</dbReference>
<feature type="transmembrane region" description="Helical" evidence="1">
    <location>
        <begin position="91"/>
        <end position="110"/>
    </location>
</feature>
<keyword evidence="1" id="KW-0472">Membrane</keyword>
<evidence type="ECO:0000313" key="2">
    <source>
        <dbReference type="EMBL" id="MEJ5945890.1"/>
    </source>
</evidence>
<name>A0ABU8RLF0_9ACTN</name>
<evidence type="ECO:0000313" key="3">
    <source>
        <dbReference type="Proteomes" id="UP001387100"/>
    </source>
</evidence>
<accession>A0ABU8RLF0</accession>
<dbReference type="Proteomes" id="UP001387100">
    <property type="component" value="Unassembled WGS sequence"/>
</dbReference>
<keyword evidence="3" id="KW-1185">Reference proteome</keyword>
<keyword evidence="1" id="KW-1133">Transmembrane helix</keyword>
<sequence>MRLTVRPRVLLVLLLPVAVALALTSLLGHLWGLATPGGVPFDGYERLMEVVDVDRETTVPSWFSASLLLLCAVLLLDVARTARAERDRWRRHWVVLTVAFAYLSVDEGSRLHETGSALLDRAGVDTGLRFAWVVLAVPVVAVFVLAMLPFLARLPRRTAVSFVVAGAVYVGSAVGLELVGGRLVDATSVGTAPYVVVSSLEELGEMVGATLFAWAVADHQRRHLAAAAAAHDRAVEPDVTPVP</sequence>